<reference evidence="3" key="1">
    <citation type="submission" date="2016-11" db="UniProtKB">
        <authorList>
            <consortium name="WormBaseParasite"/>
        </authorList>
    </citation>
    <scope>IDENTIFICATION</scope>
</reference>
<dbReference type="PANTHER" id="PTHR11733:SF241">
    <property type="entry name" value="GH26575P-RELATED"/>
    <property type="match status" value="1"/>
</dbReference>
<keyword evidence="2" id="KW-1185">Reference proteome</keyword>
<dbReference type="PROSITE" id="PS51885">
    <property type="entry name" value="NEPRILYSIN"/>
    <property type="match status" value="1"/>
</dbReference>
<evidence type="ECO:0000256" key="1">
    <source>
        <dbReference type="SAM" id="SignalP"/>
    </source>
</evidence>
<accession>A0A1I7Z1M7</accession>
<dbReference type="AlphaFoldDB" id="A0A1I7Z1M7"/>
<dbReference type="InterPro" id="IPR042089">
    <property type="entry name" value="Peptidase_M13_dom_2"/>
</dbReference>
<sequence length="111" mass="12360">MAALLLCAALLLQLHGVLSAAWDWEVPSKRNVFLHFPLTPKSFLDTSPAYSTIGKLLKRSMNQSVDPCDDFYEFACGNFGIHNDYDSGKTAISTLKNAQRDIYKKMIGGFL</sequence>
<keyword evidence="1" id="KW-0732">Signal</keyword>
<dbReference type="PANTHER" id="PTHR11733">
    <property type="entry name" value="ZINC METALLOPROTEASE FAMILY M13 NEPRILYSIN-RELATED"/>
    <property type="match status" value="1"/>
</dbReference>
<proteinExistence type="predicted"/>
<name>A0A1I7Z1M7_9BILA</name>
<dbReference type="SUPFAM" id="SSF55486">
    <property type="entry name" value="Metalloproteases ('zincins'), catalytic domain"/>
    <property type="match status" value="1"/>
</dbReference>
<organism evidence="2 3">
    <name type="scientific">Steinernema glaseri</name>
    <dbReference type="NCBI Taxonomy" id="37863"/>
    <lineage>
        <taxon>Eukaryota</taxon>
        <taxon>Metazoa</taxon>
        <taxon>Ecdysozoa</taxon>
        <taxon>Nematoda</taxon>
        <taxon>Chromadorea</taxon>
        <taxon>Rhabditida</taxon>
        <taxon>Tylenchina</taxon>
        <taxon>Panagrolaimomorpha</taxon>
        <taxon>Strongyloidoidea</taxon>
        <taxon>Steinernematidae</taxon>
        <taxon>Steinernema</taxon>
    </lineage>
</organism>
<dbReference type="GO" id="GO:0016485">
    <property type="term" value="P:protein processing"/>
    <property type="evidence" value="ECO:0007669"/>
    <property type="project" value="TreeGrafter"/>
</dbReference>
<dbReference type="WBParaSite" id="L893_g2201.t1">
    <property type="protein sequence ID" value="L893_g2201.t1"/>
    <property type="gene ID" value="L893_g2201"/>
</dbReference>
<evidence type="ECO:0000313" key="3">
    <source>
        <dbReference type="WBParaSite" id="L893_g2201.t1"/>
    </source>
</evidence>
<dbReference type="Gene3D" id="3.40.390.10">
    <property type="entry name" value="Collagenase (Catalytic Domain)"/>
    <property type="match status" value="1"/>
</dbReference>
<protein>
    <submittedName>
        <fullName evidence="3">Peptidase_M13_N domain-containing protein</fullName>
    </submittedName>
</protein>
<dbReference type="GO" id="GO:0004222">
    <property type="term" value="F:metalloendopeptidase activity"/>
    <property type="evidence" value="ECO:0007669"/>
    <property type="project" value="InterPro"/>
</dbReference>
<evidence type="ECO:0000313" key="2">
    <source>
        <dbReference type="Proteomes" id="UP000095287"/>
    </source>
</evidence>
<dbReference type="InterPro" id="IPR024079">
    <property type="entry name" value="MetalloPept_cat_dom_sf"/>
</dbReference>
<dbReference type="InterPro" id="IPR000718">
    <property type="entry name" value="Peptidase_M13"/>
</dbReference>
<dbReference type="GO" id="GO:0005886">
    <property type="term" value="C:plasma membrane"/>
    <property type="evidence" value="ECO:0007669"/>
    <property type="project" value="TreeGrafter"/>
</dbReference>
<feature type="chain" id="PRO_5009312842" evidence="1">
    <location>
        <begin position="20"/>
        <end position="111"/>
    </location>
</feature>
<dbReference type="Proteomes" id="UP000095287">
    <property type="component" value="Unplaced"/>
</dbReference>
<dbReference type="Gene3D" id="1.10.1380.10">
    <property type="entry name" value="Neutral endopeptidase , domain2"/>
    <property type="match status" value="1"/>
</dbReference>
<feature type="signal peptide" evidence="1">
    <location>
        <begin position="1"/>
        <end position="19"/>
    </location>
</feature>